<dbReference type="Pfam" id="PF25166">
    <property type="entry name" value="CoiA_C"/>
    <property type="match status" value="1"/>
</dbReference>
<dbReference type="Pfam" id="PF25164">
    <property type="entry name" value="CoiA_N"/>
    <property type="match status" value="1"/>
</dbReference>
<dbReference type="InterPro" id="IPR057252">
    <property type="entry name" value="CoiA_C"/>
</dbReference>
<comment type="caution">
    <text evidence="4">The sequence shown here is derived from an EMBL/GenBank/DDBJ whole genome shotgun (WGS) entry which is preliminary data.</text>
</comment>
<name>A0A511UY04_9BACI</name>
<feature type="domain" description="Competence protein CoiA nuclease-like" evidence="1">
    <location>
        <begin position="66"/>
        <end position="223"/>
    </location>
</feature>
<dbReference type="InterPro" id="IPR057253">
    <property type="entry name" value="CoiA-like_N"/>
</dbReference>
<evidence type="ECO:0000313" key="4">
    <source>
        <dbReference type="EMBL" id="GEN30661.1"/>
    </source>
</evidence>
<evidence type="ECO:0000259" key="2">
    <source>
        <dbReference type="Pfam" id="PF25164"/>
    </source>
</evidence>
<feature type="domain" description="Competence protein CoiA C-terminal" evidence="3">
    <location>
        <begin position="234"/>
        <end position="374"/>
    </location>
</feature>
<organism evidence="4 5">
    <name type="scientific">Cerasibacillus quisquiliarum</name>
    <dbReference type="NCBI Taxonomy" id="227865"/>
    <lineage>
        <taxon>Bacteria</taxon>
        <taxon>Bacillati</taxon>
        <taxon>Bacillota</taxon>
        <taxon>Bacilli</taxon>
        <taxon>Bacillales</taxon>
        <taxon>Bacillaceae</taxon>
        <taxon>Cerasibacillus</taxon>
    </lineage>
</organism>
<accession>A0A511UY04</accession>
<evidence type="ECO:0000259" key="3">
    <source>
        <dbReference type="Pfam" id="PF25166"/>
    </source>
</evidence>
<dbReference type="AlphaFoldDB" id="A0A511UY04"/>
<keyword evidence="5" id="KW-1185">Reference proteome</keyword>
<evidence type="ECO:0000259" key="1">
    <source>
        <dbReference type="Pfam" id="PF06054"/>
    </source>
</evidence>
<dbReference type="OrthoDB" id="3784230at2"/>
<feature type="domain" description="Competence protein CoiA-like N-terminal" evidence="2">
    <location>
        <begin position="15"/>
        <end position="61"/>
    </location>
</feature>
<reference evidence="4 5" key="1">
    <citation type="submission" date="2019-07" db="EMBL/GenBank/DDBJ databases">
        <title>Whole genome shotgun sequence of Cerasibacillus quisquiliarum NBRC 102429.</title>
        <authorList>
            <person name="Hosoyama A."/>
            <person name="Uohara A."/>
            <person name="Ohji S."/>
            <person name="Ichikawa N."/>
        </authorList>
    </citation>
    <scope>NUCLEOTIDE SEQUENCE [LARGE SCALE GENOMIC DNA]</scope>
    <source>
        <strain evidence="4 5">NBRC 102429</strain>
    </source>
</reference>
<dbReference type="EMBL" id="BJXW01000009">
    <property type="protein sequence ID" value="GEN30661.1"/>
    <property type="molecule type" value="Genomic_DNA"/>
</dbReference>
<gene>
    <name evidence="4" type="ORF">CQU01_08990</name>
</gene>
<evidence type="ECO:0000313" key="5">
    <source>
        <dbReference type="Proteomes" id="UP000321491"/>
    </source>
</evidence>
<dbReference type="RefSeq" id="WP_146936128.1">
    <property type="nucleotide sequence ID" value="NZ_BJXW01000009.1"/>
</dbReference>
<dbReference type="InterPro" id="IPR010330">
    <property type="entry name" value="CoiA_nuc"/>
</dbReference>
<dbReference type="Pfam" id="PF06054">
    <property type="entry name" value="CoiA_nuc"/>
    <property type="match status" value="1"/>
</dbReference>
<proteinExistence type="predicted"/>
<dbReference type="Proteomes" id="UP000321491">
    <property type="component" value="Unassembled WGS sequence"/>
</dbReference>
<sequence>MLSAINHAGQVITLATLTREEIKRLKQDDFFCPDCNEKLIIKAGKINIPHFSHQAESACPSNQGGEGTYHETGKMKLYNWLKQQGNQVQLEVYFESIKQRADLFLEWKKRQIPIEYQCVRLPVASVIDRQRGYQKLELPSIWILGTKLLKRFGPLHIRMDTFTRHFIHQLHPRHPSTLYYFDPNALLFTTVSDIHLTQQTRALAKIRYLPLHRASFIDIFQNKRFTKEELLYLWREEKRQFRLRPRYRLTGRERKWQEWLYHHHLHVEHLPSIIYLPVYSSYLMKIPLEEWQSYIYVKILRPLPVGGTFSLNTCIHQLQSMRYSHSDYPLLVMPQEPIQQYLNLLVKLGYLKRINSHIYRKMKEILPTRHIEDSLQEDKKLIDILKQKLRKPK</sequence>
<dbReference type="InterPro" id="IPR021176">
    <property type="entry name" value="Competence-induced_CoiA"/>
</dbReference>
<dbReference type="PIRSF" id="PIRSF007487">
    <property type="entry name" value="Competence-induced_CoiA_bac"/>
    <property type="match status" value="1"/>
</dbReference>
<protein>
    <submittedName>
        <fullName evidence="4">Competence protein CoiA</fullName>
    </submittedName>
</protein>